<feature type="domain" description="MoeA C-terminal" evidence="6">
    <location>
        <begin position="68"/>
        <end position="127"/>
    </location>
</feature>
<dbReference type="Pfam" id="PF02401">
    <property type="entry name" value="LYTB"/>
    <property type="match status" value="1"/>
</dbReference>
<dbReference type="Gene3D" id="2.40.340.10">
    <property type="entry name" value="MoeA, C-terminal, domain IV"/>
    <property type="match status" value="1"/>
</dbReference>
<gene>
    <name evidence="7" type="primary">ispH_15</name>
    <name evidence="7" type="ORF">GALL_396840</name>
</gene>
<dbReference type="GO" id="GO:0019288">
    <property type="term" value="P:isopentenyl diphosphate biosynthetic process, methylerythritol 4-phosphate pathway"/>
    <property type="evidence" value="ECO:0007669"/>
    <property type="project" value="InterPro"/>
</dbReference>
<keyword evidence="2" id="KW-0004">4Fe-4S</keyword>
<evidence type="ECO:0000256" key="4">
    <source>
        <dbReference type="ARBA" id="ARBA00023004"/>
    </source>
</evidence>
<protein>
    <submittedName>
        <fullName evidence="7">4-hydroxy-3-methylbut-2-enyl diphosphate reductase</fullName>
        <ecNumber evidence="7">1.17.7.4</ecNumber>
    </submittedName>
</protein>
<dbReference type="GO" id="GO:0051745">
    <property type="term" value="F:4-hydroxy-3-methylbut-2-enyl diphosphate reductase activity"/>
    <property type="evidence" value="ECO:0007669"/>
    <property type="project" value="UniProtKB-EC"/>
</dbReference>
<keyword evidence="3" id="KW-0479">Metal-binding</keyword>
<keyword evidence="4" id="KW-0408">Iron</keyword>
<dbReference type="PANTHER" id="PTHR30426">
    <property type="entry name" value="4-HYDROXY-3-METHYLBUT-2-ENYL DIPHOSPHATE REDUCTASE"/>
    <property type="match status" value="1"/>
</dbReference>
<organism evidence="7">
    <name type="scientific">mine drainage metagenome</name>
    <dbReference type="NCBI Taxonomy" id="410659"/>
    <lineage>
        <taxon>unclassified sequences</taxon>
        <taxon>metagenomes</taxon>
        <taxon>ecological metagenomes</taxon>
    </lineage>
</organism>
<dbReference type="InterPro" id="IPR036688">
    <property type="entry name" value="MoeA_C_domain_IV_sf"/>
</dbReference>
<dbReference type="Gene3D" id="3.40.50.11270">
    <property type="match status" value="1"/>
</dbReference>
<dbReference type="PANTHER" id="PTHR30426:SF0">
    <property type="entry name" value="4-HYDROXY-3-METHYLBUT-2-ENYL DIPHOSPHATE REDUCTASE"/>
    <property type="match status" value="1"/>
</dbReference>
<reference evidence="7" key="1">
    <citation type="submission" date="2016-10" db="EMBL/GenBank/DDBJ databases">
        <title>Sequence of Gallionella enrichment culture.</title>
        <authorList>
            <person name="Poehlein A."/>
            <person name="Muehling M."/>
            <person name="Daniel R."/>
        </authorList>
    </citation>
    <scope>NUCLEOTIDE SEQUENCE</scope>
</reference>
<dbReference type="GO" id="GO:0050992">
    <property type="term" value="P:dimethylallyl diphosphate biosynthetic process"/>
    <property type="evidence" value="ECO:0007669"/>
    <property type="project" value="InterPro"/>
</dbReference>
<dbReference type="SUPFAM" id="SSF63867">
    <property type="entry name" value="MoeA C-terminal domain-like"/>
    <property type="match status" value="1"/>
</dbReference>
<dbReference type="GO" id="GO:0051539">
    <property type="term" value="F:4 iron, 4 sulfur cluster binding"/>
    <property type="evidence" value="ECO:0007669"/>
    <property type="project" value="UniProtKB-KW"/>
</dbReference>
<keyword evidence="5" id="KW-0411">Iron-sulfur</keyword>
<accession>A0A1J5Q5Y7</accession>
<proteinExistence type="predicted"/>
<evidence type="ECO:0000259" key="6">
    <source>
        <dbReference type="Pfam" id="PF03454"/>
    </source>
</evidence>
<dbReference type="InterPro" id="IPR003451">
    <property type="entry name" value="LytB/IspH"/>
</dbReference>
<sequence length="133" mass="14562">MNAQTPDACASGLDVLLASPRGFCAGVDRAIDIVERALQLFGAPIYVRHEIVHNTTVVQSLRADFDWLKPDRTRREFLRARRNAQGGVELFAHQGSGVLTSAMWADGLVDLAPGQTVRRGDVVPFVAFSEWGL</sequence>
<evidence type="ECO:0000256" key="5">
    <source>
        <dbReference type="ARBA" id="ARBA00023014"/>
    </source>
</evidence>
<evidence type="ECO:0000313" key="7">
    <source>
        <dbReference type="EMBL" id="OIQ78610.1"/>
    </source>
</evidence>
<comment type="cofactor">
    <cofactor evidence="1">
        <name>[4Fe-4S] cluster</name>
        <dbReference type="ChEBI" id="CHEBI:49883"/>
    </cofactor>
</comment>
<dbReference type="EMBL" id="MLJW01001370">
    <property type="protein sequence ID" value="OIQ78610.1"/>
    <property type="molecule type" value="Genomic_DNA"/>
</dbReference>
<comment type="caution">
    <text evidence="7">The sequence shown here is derived from an EMBL/GenBank/DDBJ whole genome shotgun (WGS) entry which is preliminary data.</text>
</comment>
<dbReference type="Pfam" id="PF03454">
    <property type="entry name" value="MoeA_C"/>
    <property type="match status" value="1"/>
</dbReference>
<keyword evidence="7" id="KW-0560">Oxidoreductase</keyword>
<evidence type="ECO:0000256" key="1">
    <source>
        <dbReference type="ARBA" id="ARBA00001966"/>
    </source>
</evidence>
<dbReference type="EC" id="1.17.7.4" evidence="7"/>
<evidence type="ECO:0000256" key="3">
    <source>
        <dbReference type="ARBA" id="ARBA00022723"/>
    </source>
</evidence>
<dbReference type="InterPro" id="IPR005111">
    <property type="entry name" value="MoeA_C_domain_IV"/>
</dbReference>
<evidence type="ECO:0000256" key="2">
    <source>
        <dbReference type="ARBA" id="ARBA00022485"/>
    </source>
</evidence>
<name>A0A1J5Q5Y7_9ZZZZ</name>
<dbReference type="GO" id="GO:0046872">
    <property type="term" value="F:metal ion binding"/>
    <property type="evidence" value="ECO:0007669"/>
    <property type="project" value="UniProtKB-KW"/>
</dbReference>
<dbReference type="AlphaFoldDB" id="A0A1J5Q5Y7"/>
<dbReference type="GO" id="GO:0032324">
    <property type="term" value="P:molybdopterin cofactor biosynthetic process"/>
    <property type="evidence" value="ECO:0007669"/>
    <property type="project" value="InterPro"/>
</dbReference>